<protein>
    <submittedName>
        <fullName evidence="2">Uncharacterized protein</fullName>
    </submittedName>
</protein>
<dbReference type="EMBL" id="JMQA01000047">
    <property type="protein sequence ID" value="KFM94432.1"/>
    <property type="molecule type" value="Genomic_DNA"/>
</dbReference>
<evidence type="ECO:0000256" key="1">
    <source>
        <dbReference type="SAM" id="MobiDB-lite"/>
    </source>
</evidence>
<name>A0A090Y9D2_PAEMA</name>
<comment type="caution">
    <text evidence="2">The sequence shown here is derived from an EMBL/GenBank/DDBJ whole genome shotgun (WGS) entry which is preliminary data.</text>
</comment>
<sequence length="152" mass="17031">MQRQWQIRRFRSVKGAPVPSASIISQHKMKSLSPWPADRKALLFKLSHNNSGTLGPYFPNLSSWAVISGFFCAYFPTNGVKSSHFPATRENRGIKCCYSTPKGACRRNRGIFCRYAKPSRAKSGQTKPSQVGPNQVELSRAKPSRAKSRQTK</sequence>
<gene>
    <name evidence="2" type="ORF">DJ90_1151</name>
</gene>
<feature type="compositionally biased region" description="Polar residues" evidence="1">
    <location>
        <begin position="122"/>
        <end position="137"/>
    </location>
</feature>
<proteinExistence type="predicted"/>
<reference evidence="2 3" key="1">
    <citation type="submission" date="2014-04" db="EMBL/GenBank/DDBJ databases">
        <authorList>
            <person name="Bishop-Lilly K.A."/>
            <person name="Broomall S.M."/>
            <person name="Chain P.S."/>
            <person name="Chertkov O."/>
            <person name="Coyne S.R."/>
            <person name="Daligault H.E."/>
            <person name="Davenport K.W."/>
            <person name="Erkkila T."/>
            <person name="Frey K.G."/>
            <person name="Gibbons H.S."/>
            <person name="Gu W."/>
            <person name="Jaissle J."/>
            <person name="Johnson S.L."/>
            <person name="Koroleva G.I."/>
            <person name="Ladner J.T."/>
            <person name="Lo C.-C."/>
            <person name="Minogue T.D."/>
            <person name="Munk C."/>
            <person name="Palacios G.F."/>
            <person name="Redden C.L."/>
            <person name="Rosenzweig C.N."/>
            <person name="Scholz M.B."/>
            <person name="Teshima H."/>
            <person name="Xu Y."/>
        </authorList>
    </citation>
    <scope>NUCLEOTIDE SEQUENCE [LARGE SCALE GENOMIC DNA]</scope>
    <source>
        <strain evidence="2 3">8244</strain>
    </source>
</reference>
<feature type="region of interest" description="Disordered" evidence="1">
    <location>
        <begin position="119"/>
        <end position="152"/>
    </location>
</feature>
<evidence type="ECO:0000313" key="2">
    <source>
        <dbReference type="EMBL" id="KFM94432.1"/>
    </source>
</evidence>
<dbReference type="Proteomes" id="UP000029278">
    <property type="component" value="Unassembled WGS sequence"/>
</dbReference>
<dbReference type="HOGENOM" id="CLU_1720544_0_0_9"/>
<organism evidence="2 3">
    <name type="scientific">Paenibacillus macerans</name>
    <name type="common">Bacillus macerans</name>
    <dbReference type="NCBI Taxonomy" id="44252"/>
    <lineage>
        <taxon>Bacteria</taxon>
        <taxon>Bacillati</taxon>
        <taxon>Bacillota</taxon>
        <taxon>Bacilli</taxon>
        <taxon>Bacillales</taxon>
        <taxon>Paenibacillaceae</taxon>
        <taxon>Paenibacillus</taxon>
    </lineage>
</organism>
<keyword evidence="3" id="KW-1185">Reference proteome</keyword>
<accession>A0A090Y9D2</accession>
<evidence type="ECO:0000313" key="3">
    <source>
        <dbReference type="Proteomes" id="UP000029278"/>
    </source>
</evidence>
<dbReference type="AlphaFoldDB" id="A0A090Y9D2"/>
<feature type="compositionally biased region" description="Basic residues" evidence="1">
    <location>
        <begin position="142"/>
        <end position="152"/>
    </location>
</feature>